<dbReference type="GeneID" id="300082165"/>
<keyword evidence="2" id="KW-1185">Reference proteome</keyword>
<evidence type="ECO:0000313" key="1">
    <source>
        <dbReference type="EMBL" id="USR37850.1"/>
    </source>
</evidence>
<name>A0ABY5A2M6_9GAMM</name>
<sequence length="203" mass="22731">MEIKLAKPDVTLLFENGLPEDLFKSFSEGLDVEKVTVLVQSRPPSGPQACLEWFMLPLVATYLSKSLFDSFLGEMGKDLYLVLKRKISDTTTKVMTQPRIEPVLVGTKGKLSQDNPYSMACSIYAEASDGNRFKLLLPKPGADVDYNEVVGVFLDFLSDYHSGVKELDSIGFDVNSKPPSGYMFVRVNTENKSVEWVELVRKF</sequence>
<evidence type="ECO:0000313" key="2">
    <source>
        <dbReference type="Proteomes" id="UP001054897"/>
    </source>
</evidence>
<gene>
    <name evidence="1" type="ORF">L1F06_014315</name>
</gene>
<accession>A0ABY5A2M6</accession>
<dbReference type="EMBL" id="CP099397">
    <property type="protein sequence ID" value="USR37850.1"/>
    <property type="molecule type" value="Genomic_DNA"/>
</dbReference>
<reference evidence="1" key="1">
    <citation type="submission" date="2022-06" db="EMBL/GenBank/DDBJ databases">
        <title>Complete genome of Pseudomonas hydrolytica DSWY01T.</title>
        <authorList>
            <person name="Jung J."/>
            <person name="Jeon C.O."/>
        </authorList>
    </citation>
    <scope>NUCLEOTIDE SEQUENCE</scope>
    <source>
        <strain evidence="1">DSWY01</strain>
    </source>
</reference>
<dbReference type="RefSeq" id="WP_129482260.1">
    <property type="nucleotide sequence ID" value="NZ_CP099397.1"/>
</dbReference>
<dbReference type="Proteomes" id="UP001054897">
    <property type="component" value="Chromosome"/>
</dbReference>
<protein>
    <submittedName>
        <fullName evidence="1">Uncharacterized protein</fullName>
    </submittedName>
</protein>
<proteinExistence type="predicted"/>
<organism evidence="1 2">
    <name type="scientific">Ectopseudomonas hydrolytica</name>
    <dbReference type="NCBI Taxonomy" id="2493633"/>
    <lineage>
        <taxon>Bacteria</taxon>
        <taxon>Pseudomonadati</taxon>
        <taxon>Pseudomonadota</taxon>
        <taxon>Gammaproteobacteria</taxon>
        <taxon>Pseudomonadales</taxon>
        <taxon>Pseudomonadaceae</taxon>
        <taxon>Ectopseudomonas</taxon>
    </lineage>
</organism>